<keyword evidence="1" id="KW-0812">Transmembrane</keyword>
<feature type="transmembrane region" description="Helical" evidence="1">
    <location>
        <begin position="412"/>
        <end position="431"/>
    </location>
</feature>
<evidence type="ECO:0000256" key="1">
    <source>
        <dbReference type="SAM" id="Phobius"/>
    </source>
</evidence>
<proteinExistence type="predicted"/>
<feature type="signal peptide" evidence="2">
    <location>
        <begin position="1"/>
        <end position="24"/>
    </location>
</feature>
<organism evidence="3 4">
    <name type="scientific">Litoribacillus peritrichatus</name>
    <dbReference type="NCBI Taxonomy" id="718191"/>
    <lineage>
        <taxon>Bacteria</taxon>
        <taxon>Pseudomonadati</taxon>
        <taxon>Pseudomonadota</taxon>
        <taxon>Gammaproteobacteria</taxon>
        <taxon>Oceanospirillales</taxon>
        <taxon>Oceanospirillaceae</taxon>
        <taxon>Litoribacillus</taxon>
    </lineage>
</organism>
<keyword evidence="1" id="KW-0472">Membrane</keyword>
<protein>
    <submittedName>
        <fullName evidence="3">Uncharacterized protein</fullName>
    </submittedName>
</protein>
<feature type="chain" id="PRO_5045942528" evidence="2">
    <location>
        <begin position="25"/>
        <end position="434"/>
    </location>
</feature>
<dbReference type="RefSeq" id="WP_344797825.1">
    <property type="nucleotide sequence ID" value="NZ_BAABBN010000006.1"/>
</dbReference>
<evidence type="ECO:0000313" key="3">
    <source>
        <dbReference type="EMBL" id="GAA3922855.1"/>
    </source>
</evidence>
<keyword evidence="1" id="KW-1133">Transmembrane helix</keyword>
<sequence>MDFEKRFKNWLILCLLLFSGLLQAEGTAGLTGVYSGEYGITMRAAPTGAILGEGVQTVTWHWDFDAGTATMSGTTLSVGFNYAIHDLNNTDPDNDTLHFNDNGDGTYTLYYALQIYHPGLGNPMANTSTTFRITKTDNHLDIITLDDETGPLDGIPGTQIPGVFPLTIEPDFRGFATLEGSDSNNDGLTDERAQALGLDPKLNDNDGDGINDTIELGDDFNNPLDTDGDGVIDALEYGDAAQNPQLAEGIKLISGDELSLSTENNWVLTAVAVGSMQLEVDNIEDVDDIVNKDSTLGDPGLKYSLGNISFTASLPDGLPPSDAVSVRFTLSSPLPEKPLVYSIEAQGSGKYALLPTEDWKVIDPNTMEITCYNGSSRDIDGEYDQRMSASIAITGNTIGGVKRDDTSAGGGSFSLVLFVLLVIVSVGRRYFISY</sequence>
<comment type="caution">
    <text evidence="3">The sequence shown here is derived from an EMBL/GenBank/DDBJ whole genome shotgun (WGS) entry which is preliminary data.</text>
</comment>
<dbReference type="EMBL" id="BAABBN010000006">
    <property type="protein sequence ID" value="GAA3922855.1"/>
    <property type="molecule type" value="Genomic_DNA"/>
</dbReference>
<reference evidence="4" key="1">
    <citation type="journal article" date="2019" name="Int. J. Syst. Evol. Microbiol.">
        <title>The Global Catalogue of Microorganisms (GCM) 10K type strain sequencing project: providing services to taxonomists for standard genome sequencing and annotation.</title>
        <authorList>
            <consortium name="The Broad Institute Genomics Platform"/>
            <consortium name="The Broad Institute Genome Sequencing Center for Infectious Disease"/>
            <person name="Wu L."/>
            <person name="Ma J."/>
        </authorList>
    </citation>
    <scope>NUCLEOTIDE SEQUENCE [LARGE SCALE GENOMIC DNA]</scope>
    <source>
        <strain evidence="4">JCM 17551</strain>
    </source>
</reference>
<keyword evidence="2" id="KW-0732">Signal</keyword>
<keyword evidence="4" id="KW-1185">Reference proteome</keyword>
<dbReference type="InterPro" id="IPR018247">
    <property type="entry name" value="EF_Hand_1_Ca_BS"/>
</dbReference>
<evidence type="ECO:0000313" key="4">
    <source>
        <dbReference type="Proteomes" id="UP001501565"/>
    </source>
</evidence>
<dbReference type="PROSITE" id="PS00018">
    <property type="entry name" value="EF_HAND_1"/>
    <property type="match status" value="1"/>
</dbReference>
<gene>
    <name evidence="3" type="ORF">GCM10022277_18470</name>
</gene>
<evidence type="ECO:0000256" key="2">
    <source>
        <dbReference type="SAM" id="SignalP"/>
    </source>
</evidence>
<accession>A0ABP7MIA9</accession>
<name>A0ABP7MIA9_9GAMM</name>
<dbReference type="Proteomes" id="UP001501565">
    <property type="component" value="Unassembled WGS sequence"/>
</dbReference>